<dbReference type="EMBL" id="FWDM01000002">
    <property type="protein sequence ID" value="SLM09777.1"/>
    <property type="molecule type" value="Genomic_DNA"/>
</dbReference>
<feature type="domain" description="4Fe-4S ferredoxin-type" evidence="5">
    <location>
        <begin position="450"/>
        <end position="479"/>
    </location>
</feature>
<gene>
    <name evidence="6" type="ORF">SPIROBIBN47_100007</name>
</gene>
<dbReference type="SUPFAM" id="SSF54862">
    <property type="entry name" value="4Fe-4S ferredoxins"/>
    <property type="match status" value="1"/>
</dbReference>
<evidence type="ECO:0000256" key="4">
    <source>
        <dbReference type="ARBA" id="ARBA00023014"/>
    </source>
</evidence>
<dbReference type="Pfam" id="PF13510">
    <property type="entry name" value="Fer2_4"/>
    <property type="match status" value="1"/>
</dbReference>
<dbReference type="Pfam" id="PF07992">
    <property type="entry name" value="Pyr_redox_2"/>
    <property type="match status" value="1"/>
</dbReference>
<protein>
    <submittedName>
        <fullName evidence="6">Pyruvate/2-oxoglutarate dehydrogenase complex, dihydrolipoamide dehydrogenase component</fullName>
    </submittedName>
</protein>
<dbReference type="PRINTS" id="PR00368">
    <property type="entry name" value="FADPNR"/>
</dbReference>
<organism evidence="6">
    <name type="scientific">uncultured spirochete</name>
    <dbReference type="NCBI Taxonomy" id="156406"/>
    <lineage>
        <taxon>Bacteria</taxon>
        <taxon>Pseudomonadati</taxon>
        <taxon>Spirochaetota</taxon>
        <taxon>Spirochaetia</taxon>
        <taxon>Spirochaetales</taxon>
        <taxon>environmental samples</taxon>
    </lineage>
</organism>
<keyword evidence="4" id="KW-0411">Iron-sulfur</keyword>
<dbReference type="InterPro" id="IPR017900">
    <property type="entry name" value="4Fe4S_Fe_S_CS"/>
</dbReference>
<dbReference type="PROSITE" id="PS00198">
    <property type="entry name" value="4FE4S_FER_1"/>
    <property type="match status" value="1"/>
</dbReference>
<dbReference type="InterPro" id="IPR023753">
    <property type="entry name" value="FAD/NAD-binding_dom"/>
</dbReference>
<dbReference type="PROSITE" id="PS51379">
    <property type="entry name" value="4FE4S_FER_2"/>
    <property type="match status" value="2"/>
</dbReference>
<dbReference type="PROSITE" id="PS00197">
    <property type="entry name" value="2FE2S_FER_1"/>
    <property type="match status" value="1"/>
</dbReference>
<evidence type="ECO:0000256" key="1">
    <source>
        <dbReference type="ARBA" id="ARBA00022723"/>
    </source>
</evidence>
<dbReference type="GO" id="GO:0016491">
    <property type="term" value="F:oxidoreductase activity"/>
    <property type="evidence" value="ECO:0007669"/>
    <property type="project" value="UniProtKB-KW"/>
</dbReference>
<dbReference type="SUPFAM" id="SSF51905">
    <property type="entry name" value="FAD/NAD(P)-binding domain"/>
    <property type="match status" value="1"/>
</dbReference>
<dbReference type="Pfam" id="PF12838">
    <property type="entry name" value="Fer4_7"/>
    <property type="match status" value="1"/>
</dbReference>
<sequence length="717" mass="76800">MNRIENHPILQSRKDRRQIRFYFDGDEIAGFEGEPVASALIASGHHVFSHHHKDGAPQGLFCANGQCSQCTMLIDGIPKKSCMTPLSEGMDVRTLYGLPHLPAEDEPLVQAERRSVRTDIFIIGAGPAGLAAATELGRMGYQVLVADDKAQAGGKLVLQTHKFFGSEADCYAGTRGIDIAHILEDEAKRHPSVTILTNAPVVGIYKDRKAGIYLNYESYLLVEFTALVVAAGAREKALHFPGWDLPGVIGAGAFQTLVNRDLVKAYRKILIIGSGNVGLIAAYHALQAGITVAGIIEVAGRVNGYQVHADKIRRMGVPISLNSTILKAEGRDKVERAIVAAVDEKGQPVAGTARAYEVDAVLIAAGLSPCNEFLEQARRYGIMAVAAGDAAEIAEASSAMYGGKTAAMDLASMLGKKIIVNPEWETTRKVLASRPGDSYERSPVVPGSEWRPVFFCSEEIPCNPCATVCPVGAIQLRPMHGNIMDLPYFEGNRCTGCGSCVAVCPGLAITLVRRIPGEKALADKASGDKASGDRAQVVLPWEFNADFDIGTELDLVDQKGDFVERAPVVSKRRVSSRNTWLLTFHVDIAHASKIAGIRVQPQEASAFQSAEIPADGAADTVLCRCERVTLGEIVEFIRNNKVRDINQLKSLRVGMGACGGKTCSQLVGKAFRLAGTDPAEVEPATQRPLFMEMPMGAAVNEGLHKLGGKEAGARGAP</sequence>
<dbReference type="InterPro" id="IPR051691">
    <property type="entry name" value="Metab_Enz_Cyan_OpOx_G3PDH"/>
</dbReference>
<dbReference type="CDD" id="cd19946">
    <property type="entry name" value="GlpA-like_Fer2_BFD-like"/>
    <property type="match status" value="1"/>
</dbReference>
<evidence type="ECO:0000313" key="6">
    <source>
        <dbReference type="EMBL" id="SLM09777.1"/>
    </source>
</evidence>
<keyword evidence="1" id="KW-0479">Metal-binding</keyword>
<dbReference type="InterPro" id="IPR017896">
    <property type="entry name" value="4Fe4S_Fe-S-bd"/>
</dbReference>
<dbReference type="PANTHER" id="PTHR42949">
    <property type="entry name" value="ANAEROBIC GLYCEROL-3-PHOSPHATE DEHYDROGENASE SUBUNIT B"/>
    <property type="match status" value="1"/>
</dbReference>
<dbReference type="PRINTS" id="PR00411">
    <property type="entry name" value="PNDRDTASEI"/>
</dbReference>
<dbReference type="Pfam" id="PF04324">
    <property type="entry name" value="Fer2_BFD"/>
    <property type="match status" value="1"/>
</dbReference>
<dbReference type="InterPro" id="IPR007419">
    <property type="entry name" value="BFD-like_2Fe2S-bd_dom"/>
</dbReference>
<dbReference type="Gene3D" id="3.10.20.440">
    <property type="entry name" value="2Fe-2S iron-sulphur cluster binding domain, sarcosine oxidase, alpha subunit, N-terminal domain"/>
    <property type="match status" value="1"/>
</dbReference>
<evidence type="ECO:0000256" key="3">
    <source>
        <dbReference type="ARBA" id="ARBA00023004"/>
    </source>
</evidence>
<feature type="domain" description="4Fe-4S ferredoxin-type" evidence="5">
    <location>
        <begin position="485"/>
        <end position="514"/>
    </location>
</feature>
<reference evidence="6" key="1">
    <citation type="submission" date="2017-02" db="EMBL/GenBank/DDBJ databases">
        <authorList>
            <person name="Regsiter A."/>
            <person name="William W."/>
        </authorList>
    </citation>
    <scope>NUCLEOTIDE SEQUENCE</scope>
    <source>
        <strain evidence="6">Bib</strain>
    </source>
</reference>
<name>A0A3P3XF03_9SPIR</name>
<dbReference type="AlphaFoldDB" id="A0A3P3XF03"/>
<dbReference type="InterPro" id="IPR036188">
    <property type="entry name" value="FAD/NAD-bd_sf"/>
</dbReference>
<dbReference type="Gene3D" id="3.50.50.60">
    <property type="entry name" value="FAD/NAD(P)-binding domain"/>
    <property type="match status" value="2"/>
</dbReference>
<dbReference type="Gene3D" id="3.30.70.20">
    <property type="match status" value="1"/>
</dbReference>
<dbReference type="PANTHER" id="PTHR42949:SF3">
    <property type="entry name" value="ANAEROBIC GLYCEROL-3-PHOSPHATE DEHYDROGENASE SUBUNIT B"/>
    <property type="match status" value="1"/>
</dbReference>
<keyword evidence="3" id="KW-0408">Iron</keyword>
<accession>A0A3P3XF03</accession>
<dbReference type="InterPro" id="IPR042204">
    <property type="entry name" value="2Fe-2S-bd_N"/>
</dbReference>
<dbReference type="Gene3D" id="1.10.10.1100">
    <property type="entry name" value="BFD-like [2Fe-2S]-binding domain"/>
    <property type="match status" value="1"/>
</dbReference>
<dbReference type="SUPFAM" id="SSF54292">
    <property type="entry name" value="2Fe-2S ferredoxin-like"/>
    <property type="match status" value="1"/>
</dbReference>
<evidence type="ECO:0000259" key="5">
    <source>
        <dbReference type="PROSITE" id="PS51379"/>
    </source>
</evidence>
<proteinExistence type="predicted"/>
<keyword evidence="2" id="KW-0560">Oxidoreductase</keyword>
<dbReference type="GO" id="GO:0051537">
    <property type="term" value="F:2 iron, 2 sulfur cluster binding"/>
    <property type="evidence" value="ECO:0007669"/>
    <property type="project" value="InterPro"/>
</dbReference>
<keyword evidence="6" id="KW-0670">Pyruvate</keyword>
<dbReference type="InterPro" id="IPR041854">
    <property type="entry name" value="BFD-like_2Fe2S-bd_dom_sf"/>
</dbReference>
<dbReference type="InterPro" id="IPR006058">
    <property type="entry name" value="2Fe2S_fd_BS"/>
</dbReference>
<dbReference type="InterPro" id="IPR036010">
    <property type="entry name" value="2Fe-2S_ferredoxin-like_sf"/>
</dbReference>
<dbReference type="GO" id="GO:0046872">
    <property type="term" value="F:metal ion binding"/>
    <property type="evidence" value="ECO:0007669"/>
    <property type="project" value="UniProtKB-KW"/>
</dbReference>
<evidence type="ECO:0000256" key="2">
    <source>
        <dbReference type="ARBA" id="ARBA00023002"/>
    </source>
</evidence>